<evidence type="ECO:0000313" key="2">
    <source>
        <dbReference type="Proteomes" id="UP000198480"/>
    </source>
</evidence>
<proteinExistence type="predicted"/>
<organism evidence="1 2">
    <name type="scientific">Belliella buryatensis</name>
    <dbReference type="NCBI Taxonomy" id="1500549"/>
    <lineage>
        <taxon>Bacteria</taxon>
        <taxon>Pseudomonadati</taxon>
        <taxon>Bacteroidota</taxon>
        <taxon>Cytophagia</taxon>
        <taxon>Cytophagales</taxon>
        <taxon>Cyclobacteriaceae</taxon>
        <taxon>Belliella</taxon>
    </lineage>
</organism>
<dbReference type="AlphaFoldDB" id="A0A239HER3"/>
<accession>A0A239HER3</accession>
<dbReference type="EMBL" id="FZOK01000038">
    <property type="protein sequence ID" value="SNS79303.1"/>
    <property type="molecule type" value="Genomic_DNA"/>
</dbReference>
<name>A0A239HER3_9BACT</name>
<reference evidence="2" key="1">
    <citation type="submission" date="2017-06" db="EMBL/GenBank/DDBJ databases">
        <authorList>
            <person name="Varghese N."/>
            <person name="Submissions S."/>
        </authorList>
    </citation>
    <scope>NUCLEOTIDE SEQUENCE [LARGE SCALE GENOMIC DNA]</scope>
    <source>
        <strain evidence="2">5C</strain>
    </source>
</reference>
<gene>
    <name evidence="1" type="ORF">SAMN06295967_1381</name>
</gene>
<evidence type="ECO:0000313" key="1">
    <source>
        <dbReference type="EMBL" id="SNS79303.1"/>
    </source>
</evidence>
<keyword evidence="2" id="KW-1185">Reference proteome</keyword>
<protein>
    <submittedName>
        <fullName evidence="1">Uncharacterized protein</fullName>
    </submittedName>
</protein>
<dbReference type="Proteomes" id="UP000198480">
    <property type="component" value="Unassembled WGS sequence"/>
</dbReference>
<sequence>MKGIFKITMMTMLMAMMAIGGVESQQLPQFS</sequence>
<feature type="non-terminal residue" evidence="1">
    <location>
        <position position="31"/>
    </location>
</feature>